<dbReference type="PANTHER" id="PTHR11079:SF202">
    <property type="entry name" value="TRNA-SPECIFIC ADENOSINE DEAMINASE"/>
    <property type="match status" value="1"/>
</dbReference>
<feature type="active site" description="Proton donor" evidence="8">
    <location>
        <position position="62"/>
    </location>
</feature>
<dbReference type="Proteomes" id="UP001501577">
    <property type="component" value="Unassembled WGS sequence"/>
</dbReference>
<evidence type="ECO:0000256" key="5">
    <source>
        <dbReference type="ARBA" id="ARBA00022801"/>
    </source>
</evidence>
<evidence type="ECO:0000256" key="1">
    <source>
        <dbReference type="ARBA" id="ARBA00010669"/>
    </source>
</evidence>
<evidence type="ECO:0000313" key="11">
    <source>
        <dbReference type="Proteomes" id="UP001501577"/>
    </source>
</evidence>
<evidence type="ECO:0000256" key="6">
    <source>
        <dbReference type="ARBA" id="ARBA00022833"/>
    </source>
</evidence>
<comment type="cofactor">
    <cofactor evidence="8">
        <name>Zn(2+)</name>
        <dbReference type="ChEBI" id="CHEBI:29105"/>
    </cofactor>
    <text evidence="8">Binds 1 zinc ion per subunit.</text>
</comment>
<reference evidence="10 11" key="1">
    <citation type="journal article" date="2019" name="Int. J. Syst. Evol. Microbiol.">
        <title>The Global Catalogue of Microorganisms (GCM) 10K type strain sequencing project: providing services to taxonomists for standard genome sequencing and annotation.</title>
        <authorList>
            <consortium name="The Broad Institute Genomics Platform"/>
            <consortium name="The Broad Institute Genome Sequencing Center for Infectious Disease"/>
            <person name="Wu L."/>
            <person name="Ma J."/>
        </authorList>
    </citation>
    <scope>NUCLEOTIDE SEQUENCE [LARGE SCALE GENOMIC DNA]</scope>
    <source>
        <strain evidence="10 11">JCM 8736</strain>
    </source>
</reference>
<comment type="similarity">
    <text evidence="1">Belongs to the cytidine and deoxycytidylate deaminase family. ADAT2 subfamily.</text>
</comment>
<dbReference type="Pfam" id="PF14437">
    <property type="entry name" value="MafB19-deam"/>
    <property type="match status" value="1"/>
</dbReference>
<dbReference type="PROSITE" id="PS51747">
    <property type="entry name" value="CYT_DCMP_DEAMINASES_2"/>
    <property type="match status" value="1"/>
</dbReference>
<evidence type="ECO:0000256" key="2">
    <source>
        <dbReference type="ARBA" id="ARBA00011738"/>
    </source>
</evidence>
<dbReference type="InterPro" id="IPR002125">
    <property type="entry name" value="CMP_dCMP_dom"/>
</dbReference>
<dbReference type="InterPro" id="IPR058535">
    <property type="entry name" value="MafB19-deam"/>
</dbReference>
<evidence type="ECO:0000256" key="8">
    <source>
        <dbReference type="HAMAP-Rule" id="MF_00972"/>
    </source>
</evidence>
<accession>A0ABN3YA70</accession>
<comment type="function">
    <text evidence="8">Catalyzes the deamination of adenosine to inosine at the wobble position 34 of tRNA(Arg2).</text>
</comment>
<evidence type="ECO:0000256" key="4">
    <source>
        <dbReference type="ARBA" id="ARBA00022723"/>
    </source>
</evidence>
<sequence length="170" mass="19289">MKETSLLQEEKQFFMNEAIKEAHKALELDEVPIGAVVVLDKQIIGRGHNIRESTQNALKHAEMIAIEEACSHVGSWRLENAQLFVTLEPCPMCSGAVLQSRVEEVYFGAFDPKAGSCGSLMNLLEDTRFNHWCYVEAKVLEEPCAALLRDFFKKIRARKKQKKKEISAKH</sequence>
<dbReference type="RefSeq" id="WP_068707288.1">
    <property type="nucleotide sequence ID" value="NZ_BAAAXQ010000063.1"/>
</dbReference>
<dbReference type="PROSITE" id="PS00903">
    <property type="entry name" value="CYT_DCMP_DEAMINASES_1"/>
    <property type="match status" value="1"/>
</dbReference>
<dbReference type="SUPFAM" id="SSF53927">
    <property type="entry name" value="Cytidine deaminase-like"/>
    <property type="match status" value="1"/>
</dbReference>
<feature type="binding site" evidence="8">
    <location>
        <position position="60"/>
    </location>
    <ligand>
        <name>Zn(2+)</name>
        <dbReference type="ChEBI" id="CHEBI:29105"/>
        <note>catalytic</note>
    </ligand>
</feature>
<proteinExistence type="inferred from homology"/>
<dbReference type="InterPro" id="IPR028883">
    <property type="entry name" value="tRNA_aden_deaminase"/>
</dbReference>
<organism evidence="10 11">
    <name type="scientific">Tetragenococcus solitarius</name>
    <dbReference type="NCBI Taxonomy" id="71453"/>
    <lineage>
        <taxon>Bacteria</taxon>
        <taxon>Bacillati</taxon>
        <taxon>Bacillota</taxon>
        <taxon>Bacilli</taxon>
        <taxon>Lactobacillales</taxon>
        <taxon>Enterococcaceae</taxon>
        <taxon>Tetragenococcus</taxon>
    </lineage>
</organism>
<dbReference type="PANTHER" id="PTHR11079">
    <property type="entry name" value="CYTOSINE DEAMINASE FAMILY MEMBER"/>
    <property type="match status" value="1"/>
</dbReference>
<dbReference type="NCBIfam" id="NF008113">
    <property type="entry name" value="PRK10860.1"/>
    <property type="match status" value="1"/>
</dbReference>
<feature type="binding site" evidence="8">
    <location>
        <position position="90"/>
    </location>
    <ligand>
        <name>Zn(2+)</name>
        <dbReference type="ChEBI" id="CHEBI:29105"/>
        <note>catalytic</note>
    </ligand>
</feature>
<evidence type="ECO:0000259" key="9">
    <source>
        <dbReference type="PROSITE" id="PS51747"/>
    </source>
</evidence>
<comment type="subunit">
    <text evidence="2 8">Homodimer.</text>
</comment>
<keyword evidence="3 8" id="KW-0819">tRNA processing</keyword>
<evidence type="ECO:0000256" key="7">
    <source>
        <dbReference type="ARBA" id="ARBA00048045"/>
    </source>
</evidence>
<dbReference type="InterPro" id="IPR016193">
    <property type="entry name" value="Cytidine_deaminase-like"/>
</dbReference>
<keyword evidence="4 8" id="KW-0479">Metal-binding</keyword>
<dbReference type="EC" id="3.5.4.33" evidence="8"/>
<dbReference type="HAMAP" id="MF_00972">
    <property type="entry name" value="tRNA_aden_deaminase"/>
    <property type="match status" value="1"/>
</dbReference>
<comment type="catalytic activity">
    <reaction evidence="7 8">
        <text>adenosine(34) in tRNA + H2O + H(+) = inosine(34) in tRNA + NH4(+)</text>
        <dbReference type="Rhea" id="RHEA:43168"/>
        <dbReference type="Rhea" id="RHEA-COMP:10373"/>
        <dbReference type="Rhea" id="RHEA-COMP:10374"/>
        <dbReference type="ChEBI" id="CHEBI:15377"/>
        <dbReference type="ChEBI" id="CHEBI:15378"/>
        <dbReference type="ChEBI" id="CHEBI:28938"/>
        <dbReference type="ChEBI" id="CHEBI:74411"/>
        <dbReference type="ChEBI" id="CHEBI:82852"/>
        <dbReference type="EC" id="3.5.4.33"/>
    </reaction>
</comment>
<name>A0ABN3YA70_9ENTE</name>
<comment type="caution">
    <text evidence="10">The sequence shown here is derived from an EMBL/GenBank/DDBJ whole genome shotgun (WGS) entry which is preliminary data.</text>
</comment>
<evidence type="ECO:0000313" key="10">
    <source>
        <dbReference type="EMBL" id="GAA3022101.1"/>
    </source>
</evidence>
<evidence type="ECO:0000256" key="3">
    <source>
        <dbReference type="ARBA" id="ARBA00022694"/>
    </source>
</evidence>
<feature type="binding site" evidence="8">
    <location>
        <position position="93"/>
    </location>
    <ligand>
        <name>Zn(2+)</name>
        <dbReference type="ChEBI" id="CHEBI:29105"/>
        <note>catalytic</note>
    </ligand>
</feature>
<gene>
    <name evidence="8 10" type="primary">tadA</name>
    <name evidence="10" type="ORF">GCM10019998_18370</name>
</gene>
<keyword evidence="11" id="KW-1185">Reference proteome</keyword>
<protein>
    <recommendedName>
        <fullName evidence="8">tRNA-specific adenosine deaminase</fullName>
        <ecNumber evidence="8">3.5.4.33</ecNumber>
    </recommendedName>
</protein>
<keyword evidence="6 8" id="KW-0862">Zinc</keyword>
<dbReference type="CDD" id="cd01285">
    <property type="entry name" value="nucleoside_deaminase"/>
    <property type="match status" value="1"/>
</dbReference>
<dbReference type="EMBL" id="BAAAXQ010000063">
    <property type="protein sequence ID" value="GAA3022101.1"/>
    <property type="molecule type" value="Genomic_DNA"/>
</dbReference>
<feature type="domain" description="CMP/dCMP-type deaminase" evidence="9">
    <location>
        <begin position="9"/>
        <end position="119"/>
    </location>
</feature>
<dbReference type="Gene3D" id="3.40.140.10">
    <property type="entry name" value="Cytidine Deaminase, domain 2"/>
    <property type="match status" value="1"/>
</dbReference>
<dbReference type="InterPro" id="IPR016192">
    <property type="entry name" value="APOBEC/CMP_deaminase_Zn-bd"/>
</dbReference>
<keyword evidence="5 8" id="KW-0378">Hydrolase</keyword>